<dbReference type="Proteomes" id="UP000092698">
    <property type="component" value="Chromosome"/>
</dbReference>
<keyword evidence="2" id="KW-1133">Transmembrane helix</keyword>
<feature type="domain" description="Ancillary SecYEG translocon subunit/Cell division coordinator CpoB TPR" evidence="3">
    <location>
        <begin position="45"/>
        <end position="209"/>
    </location>
</feature>
<dbReference type="EMBL" id="CP016545">
    <property type="protein sequence ID" value="ANU08353.1"/>
    <property type="molecule type" value="Genomic_DNA"/>
</dbReference>
<accession>A0A1C7DAM9</accession>
<keyword evidence="2" id="KW-0812">Transmembrane</keyword>
<dbReference type="PATRIC" id="fig|645517.4.peg.2049"/>
<feature type="compositionally biased region" description="Basic and acidic residues" evidence="1">
    <location>
        <begin position="13"/>
        <end position="26"/>
    </location>
</feature>
<dbReference type="AlphaFoldDB" id="A0A1C7DAM9"/>
<evidence type="ECO:0000256" key="2">
    <source>
        <dbReference type="SAM" id="Phobius"/>
    </source>
</evidence>
<protein>
    <recommendedName>
        <fullName evidence="3">Ancillary SecYEG translocon subunit/Cell division coordinator CpoB TPR domain-containing protein</fullName>
    </recommendedName>
</protein>
<evidence type="ECO:0000313" key="4">
    <source>
        <dbReference type="EMBL" id="ANU08353.1"/>
    </source>
</evidence>
<proteinExistence type="predicted"/>
<name>A0A1C7DAM9_9SPHN</name>
<feature type="region of interest" description="Disordered" evidence="1">
    <location>
        <begin position="1"/>
        <end position="26"/>
    </location>
</feature>
<dbReference type="OrthoDB" id="7173339at2"/>
<evidence type="ECO:0000259" key="3">
    <source>
        <dbReference type="Pfam" id="PF09976"/>
    </source>
</evidence>
<keyword evidence="5" id="KW-1185">Reference proteome</keyword>
<dbReference type="InterPro" id="IPR018704">
    <property type="entry name" value="SecYEG/CpoB_TPR"/>
</dbReference>
<reference evidence="4 5" key="1">
    <citation type="submission" date="2016-07" db="EMBL/GenBank/DDBJ databases">
        <title>Complete genome sequence of Altererythrobacter namhicola JCM 16345T, containing esterase-encoding genes.</title>
        <authorList>
            <person name="Cheng H."/>
            <person name="Wu Y.-H."/>
            <person name="Jian S.-L."/>
            <person name="Huo Y.-Y."/>
            <person name="Wang C.-S."/>
            <person name="Xu X.-W."/>
        </authorList>
    </citation>
    <scope>NUCLEOTIDE SEQUENCE [LARGE SCALE GENOMIC DNA]</scope>
    <source>
        <strain evidence="4 5">JCM 16345</strain>
    </source>
</reference>
<keyword evidence="2" id="KW-0472">Membrane</keyword>
<evidence type="ECO:0000313" key="5">
    <source>
        <dbReference type="Proteomes" id="UP000092698"/>
    </source>
</evidence>
<dbReference type="KEGG" id="anh:A6F65_02066"/>
<dbReference type="Pfam" id="PF09976">
    <property type="entry name" value="TPR_21"/>
    <property type="match status" value="1"/>
</dbReference>
<organism evidence="4 5">
    <name type="scientific">Paraurantiacibacter namhicola</name>
    <dbReference type="NCBI Taxonomy" id="645517"/>
    <lineage>
        <taxon>Bacteria</taxon>
        <taxon>Pseudomonadati</taxon>
        <taxon>Pseudomonadota</taxon>
        <taxon>Alphaproteobacteria</taxon>
        <taxon>Sphingomonadales</taxon>
        <taxon>Erythrobacteraceae</taxon>
        <taxon>Paraurantiacibacter</taxon>
    </lineage>
</organism>
<dbReference type="STRING" id="645517.A6F65_02066"/>
<sequence>MNAPVALTPKTPKTTEEKKAKATDAEQDMLLREVDDAVRQDDAAQFAQKYGKIVIGVLVAGLLAFAGFLYWQGQNEGAMEGNSEALIGALDELEAGNLATAKSELAALADGAPGPAAAAAMLQAGIAAQDGQPAQAAEMFAAVAADPETPKPLADLALIRSVAANYDAMDKAEVVTKLKPLAVPGNAYFGSAGELVAMAYLEQGKEDLAGPLFAQIAQDETVPASLRARARQMAGVLGYDAVEDVDSTLEEFGGETAGTAG</sequence>
<evidence type="ECO:0000256" key="1">
    <source>
        <dbReference type="SAM" id="MobiDB-lite"/>
    </source>
</evidence>
<feature type="transmembrane region" description="Helical" evidence="2">
    <location>
        <begin position="53"/>
        <end position="71"/>
    </location>
</feature>
<gene>
    <name evidence="4" type="ORF">A6F65_02066</name>
</gene>